<evidence type="ECO:0000313" key="7">
    <source>
        <dbReference type="Proteomes" id="UP000002629"/>
    </source>
</evidence>
<proteinExistence type="inferred from homology"/>
<evidence type="ECO:0000256" key="1">
    <source>
        <dbReference type="ARBA" id="ARBA00001933"/>
    </source>
</evidence>
<dbReference type="InterPro" id="IPR050087">
    <property type="entry name" value="AON_synthase_class-II"/>
</dbReference>
<dbReference type="InterPro" id="IPR004839">
    <property type="entry name" value="Aminotransferase_I/II_large"/>
</dbReference>
<dbReference type="HOGENOM" id="CLU_015846_11_0_5"/>
<organism evidence="6 7">
    <name type="scientific">Caulobacter segnis (strain ATCC 21756 / DSM 7131 / JCM 7823 / NBRC 15250 / LMG 17158 / TK0059)</name>
    <name type="common">Mycoplana segnis</name>
    <dbReference type="NCBI Taxonomy" id="509190"/>
    <lineage>
        <taxon>Bacteria</taxon>
        <taxon>Pseudomonadati</taxon>
        <taxon>Pseudomonadota</taxon>
        <taxon>Alphaproteobacteria</taxon>
        <taxon>Caulobacterales</taxon>
        <taxon>Caulobacteraceae</taxon>
        <taxon>Caulobacter</taxon>
    </lineage>
</organism>
<comment type="cofactor">
    <cofactor evidence="1 4">
        <name>pyridoxal 5'-phosphate</name>
        <dbReference type="ChEBI" id="CHEBI:597326"/>
    </cofactor>
</comment>
<dbReference type="KEGG" id="cse:Cseg_3907"/>
<evidence type="ECO:0000313" key="6">
    <source>
        <dbReference type="EMBL" id="ADG12326.1"/>
    </source>
</evidence>
<evidence type="ECO:0000256" key="3">
    <source>
        <dbReference type="ARBA" id="ARBA00022898"/>
    </source>
</evidence>
<comment type="similarity">
    <text evidence="4">Belongs to the class-II pyridoxal-phosphate-dependent aminotransferase family.</text>
</comment>
<feature type="domain" description="Aminotransferase class I/classII large" evidence="5">
    <location>
        <begin position="57"/>
        <end position="391"/>
    </location>
</feature>
<protein>
    <submittedName>
        <fullName evidence="6">8-amino-7-oxononanoate synthase</fullName>
        <ecNumber evidence="6">2.3.1.47</ecNumber>
    </submittedName>
</protein>
<dbReference type="Pfam" id="PF00155">
    <property type="entry name" value="Aminotran_1_2"/>
    <property type="match status" value="1"/>
</dbReference>
<dbReference type="InterPro" id="IPR015424">
    <property type="entry name" value="PyrdxlP-dep_Trfase"/>
</dbReference>
<dbReference type="InterPro" id="IPR015421">
    <property type="entry name" value="PyrdxlP-dep_Trfase_major"/>
</dbReference>
<dbReference type="PANTHER" id="PTHR13693">
    <property type="entry name" value="CLASS II AMINOTRANSFERASE/8-AMINO-7-OXONONANOATE SYNTHASE"/>
    <property type="match status" value="1"/>
</dbReference>
<dbReference type="EC" id="2.3.1.47" evidence="6"/>
<dbReference type="EMBL" id="CP002008">
    <property type="protein sequence ID" value="ADG12326.1"/>
    <property type="molecule type" value="Genomic_DNA"/>
</dbReference>
<name>D5VPA3_CAUST</name>
<dbReference type="Gene3D" id="3.40.640.10">
    <property type="entry name" value="Type I PLP-dependent aspartate aminotransferase-like (Major domain)"/>
    <property type="match status" value="1"/>
</dbReference>
<reference evidence="7" key="1">
    <citation type="journal article" date="2011" name="J. Bacteriol.">
        <title>Genome sequences of eight morphologically diverse alphaproteobacteria.</title>
        <authorList>
            <consortium name="US DOE Joint Genome Institute"/>
            <person name="Brown P.J."/>
            <person name="Kysela D.T."/>
            <person name="Buechlein A."/>
            <person name="Hemmerich C."/>
            <person name="Brun Y.V."/>
        </authorList>
    </citation>
    <scope>NUCLEOTIDE SEQUENCE [LARGE SCALE GENOMIC DNA]</scope>
    <source>
        <strain evidence="7">ATCC 21756 / DSM 7131 / JCM 7823 / NBRC 15250 / LMG 17158 / TK0059</strain>
    </source>
</reference>
<dbReference type="InterPro" id="IPR001917">
    <property type="entry name" value="Aminotrans_II_pyridoxalP_BS"/>
</dbReference>
<sequence>MESTALGLFDSHSALIARYDAARAHGQMPTGVVMDRLLSASEAIINGKRTVTAGTHNYLGLAFDEACIEAAVAAVRAEGTGTCGSRIANGSFSDHVALERELAAFHGMAHAMVFSTGYQANLGVISTLVGAGDFLLLDADSHASIYDACKQTQASAIRFKHNDPASLDARLRRLSDQPGVKLVVVEGIYSMLGDIAPLRDIVAVAKRHGAFVLVDEAHSMGVLGERGCGLAEQEGLLGEVDFVVGTFSKSLGAIGGYCVSDHAQFDILRLACRPYMFTASLPPATVASVRAALAAVRERPGLRARLWRNTRRLYDTLTAAGFQLGPTPSPIVAVCLPSDEITMAMWRALLDDGYYVNIGLPPATPSGESLLRCAISAAHSDAQIDGLADALIRLGRAFGVLPDVRCAAAL</sequence>
<dbReference type="PANTHER" id="PTHR13693:SF3">
    <property type="entry name" value="LD36009P"/>
    <property type="match status" value="1"/>
</dbReference>
<dbReference type="Gene3D" id="3.90.1150.10">
    <property type="entry name" value="Aspartate Aminotransferase, domain 1"/>
    <property type="match status" value="1"/>
</dbReference>
<keyword evidence="6" id="KW-0012">Acyltransferase</keyword>
<dbReference type="STRING" id="509190.Cseg_3907"/>
<accession>D5VPA3</accession>
<dbReference type="GO" id="GO:0030170">
    <property type="term" value="F:pyridoxal phosphate binding"/>
    <property type="evidence" value="ECO:0007669"/>
    <property type="project" value="InterPro"/>
</dbReference>
<evidence type="ECO:0000256" key="2">
    <source>
        <dbReference type="ARBA" id="ARBA00022679"/>
    </source>
</evidence>
<dbReference type="eggNOG" id="COG0156">
    <property type="taxonomic scope" value="Bacteria"/>
</dbReference>
<dbReference type="PROSITE" id="PS00599">
    <property type="entry name" value="AA_TRANSFER_CLASS_2"/>
    <property type="match status" value="1"/>
</dbReference>
<evidence type="ECO:0000256" key="4">
    <source>
        <dbReference type="RuleBase" id="RU003693"/>
    </source>
</evidence>
<keyword evidence="2 6" id="KW-0808">Transferase</keyword>
<gene>
    <name evidence="6" type="ordered locus">Cseg_3907</name>
</gene>
<evidence type="ECO:0000259" key="5">
    <source>
        <dbReference type="Pfam" id="PF00155"/>
    </source>
</evidence>
<keyword evidence="3 4" id="KW-0663">Pyridoxal phosphate</keyword>
<dbReference type="Proteomes" id="UP000002629">
    <property type="component" value="Chromosome"/>
</dbReference>
<dbReference type="AlphaFoldDB" id="D5VPA3"/>
<dbReference type="SUPFAM" id="SSF53383">
    <property type="entry name" value="PLP-dependent transferases"/>
    <property type="match status" value="1"/>
</dbReference>
<dbReference type="GO" id="GO:0008710">
    <property type="term" value="F:8-amino-7-oxononanoate synthase activity"/>
    <property type="evidence" value="ECO:0007669"/>
    <property type="project" value="UniProtKB-EC"/>
</dbReference>
<dbReference type="NCBIfam" id="NF047599">
    <property type="entry name" value="SerpalmtaseBetaP"/>
    <property type="match status" value="1"/>
</dbReference>
<dbReference type="InterPro" id="IPR015422">
    <property type="entry name" value="PyrdxlP-dep_Trfase_small"/>
</dbReference>